<name>A0A397GQL6_9GLOM</name>
<dbReference type="EMBL" id="PQFF01000412">
    <property type="protein sequence ID" value="RHZ51756.1"/>
    <property type="molecule type" value="Genomic_DNA"/>
</dbReference>
<dbReference type="OrthoDB" id="2331621at2759"/>
<organism evidence="1 2">
    <name type="scientific">Diversispora epigaea</name>
    <dbReference type="NCBI Taxonomy" id="1348612"/>
    <lineage>
        <taxon>Eukaryota</taxon>
        <taxon>Fungi</taxon>
        <taxon>Fungi incertae sedis</taxon>
        <taxon>Mucoromycota</taxon>
        <taxon>Glomeromycotina</taxon>
        <taxon>Glomeromycetes</taxon>
        <taxon>Diversisporales</taxon>
        <taxon>Diversisporaceae</taxon>
        <taxon>Diversispora</taxon>
    </lineage>
</organism>
<keyword evidence="2" id="KW-1185">Reference proteome</keyword>
<comment type="caution">
    <text evidence="1">The sequence shown here is derived from an EMBL/GenBank/DDBJ whole genome shotgun (WGS) entry which is preliminary data.</text>
</comment>
<accession>A0A397GQL6</accession>
<evidence type="ECO:0000313" key="2">
    <source>
        <dbReference type="Proteomes" id="UP000266861"/>
    </source>
</evidence>
<sequence length="158" mass="17809">MQGEVQRPSCPICNWDIEINREELVLASEEYHIAPKDHDKGHASQQSIVTINNEEDDSGLEEMIKIGLIVNESEQDTSPIDNEKDTNNVVPIIVDDNEQDLLKDTNERDIVQSLLGELSTPIKGETVEAMIDKDENNKNSAFRRSSIVSQTSEIEIYN</sequence>
<reference evidence="1 2" key="1">
    <citation type="submission" date="2018-08" db="EMBL/GenBank/DDBJ databases">
        <title>Genome and evolution of the arbuscular mycorrhizal fungus Diversispora epigaea (formerly Glomus versiforme) and its bacterial endosymbionts.</title>
        <authorList>
            <person name="Sun X."/>
            <person name="Fei Z."/>
            <person name="Harrison M."/>
        </authorList>
    </citation>
    <scope>NUCLEOTIDE SEQUENCE [LARGE SCALE GENOMIC DNA]</scope>
    <source>
        <strain evidence="1 2">IT104</strain>
    </source>
</reference>
<gene>
    <name evidence="1" type="ORF">Glove_470g16</name>
</gene>
<dbReference type="Proteomes" id="UP000266861">
    <property type="component" value="Unassembled WGS sequence"/>
</dbReference>
<evidence type="ECO:0000313" key="1">
    <source>
        <dbReference type="EMBL" id="RHZ51756.1"/>
    </source>
</evidence>
<proteinExistence type="predicted"/>
<dbReference type="AlphaFoldDB" id="A0A397GQL6"/>
<protein>
    <submittedName>
        <fullName evidence="1">Uncharacterized protein</fullName>
    </submittedName>
</protein>